<evidence type="ECO:0000256" key="2">
    <source>
        <dbReference type="RuleBase" id="RU003875"/>
    </source>
</evidence>
<dbReference type="STRING" id="573058.SAMN00017477_0183"/>
<dbReference type="Gene3D" id="1.20.1260.10">
    <property type="match status" value="1"/>
</dbReference>
<evidence type="ECO:0000256" key="1">
    <source>
        <dbReference type="ARBA" id="ARBA00009497"/>
    </source>
</evidence>
<protein>
    <submittedName>
        <fullName evidence="4">Starvation-inducible DNA-binding protein</fullName>
    </submittedName>
</protein>
<sequence length="143" mass="16538">MEKKLNVLLSDLVVFYHKLQSFHWYVSGHAFFQVHGQLEEMYNSVLPQVDSVGELILMEGGKPASRMKDFLENADIEEVEGEFEKDIKKIFEVLNDDYKHLLKLAKEIKKDADSEENYLVSADMDELIASYSKSIWMISQASK</sequence>
<comment type="similarity">
    <text evidence="1 2">Belongs to the Dps family.</text>
</comment>
<dbReference type="InterPro" id="IPR012347">
    <property type="entry name" value="Ferritin-like"/>
</dbReference>
<dbReference type="PANTHER" id="PTHR42932:SF1">
    <property type="entry name" value="GENERAL STRESS PROTEIN 20U"/>
    <property type="match status" value="1"/>
</dbReference>
<reference evidence="5" key="1">
    <citation type="submission" date="2017-04" db="EMBL/GenBank/DDBJ databases">
        <authorList>
            <person name="Varghese N."/>
            <person name="Submissions S."/>
        </authorList>
    </citation>
    <scope>NUCLEOTIDE SEQUENCE [LARGE SCALE GENOMIC DNA]</scope>
    <source>
        <strain evidence="5">DSM 20463</strain>
    </source>
</reference>
<keyword evidence="4" id="KW-0238">DNA-binding</keyword>
<dbReference type="Proteomes" id="UP000192368">
    <property type="component" value="Unassembled WGS sequence"/>
</dbReference>
<dbReference type="PANTHER" id="PTHR42932">
    <property type="entry name" value="GENERAL STRESS PROTEIN 20U"/>
    <property type="match status" value="1"/>
</dbReference>
<organism evidence="4 5">
    <name type="scientific">Peptoniphilus asaccharolyticus DSM 20463</name>
    <dbReference type="NCBI Taxonomy" id="573058"/>
    <lineage>
        <taxon>Bacteria</taxon>
        <taxon>Bacillati</taxon>
        <taxon>Bacillota</taxon>
        <taxon>Tissierellia</taxon>
        <taxon>Tissierellales</taxon>
        <taxon>Peptoniphilaceae</taxon>
        <taxon>Peptoniphilus</taxon>
    </lineage>
</organism>
<dbReference type="PROSITE" id="PS00818">
    <property type="entry name" value="DPS_1"/>
    <property type="match status" value="1"/>
</dbReference>
<dbReference type="GO" id="GO:0016722">
    <property type="term" value="F:oxidoreductase activity, acting on metal ions"/>
    <property type="evidence" value="ECO:0007669"/>
    <property type="project" value="InterPro"/>
</dbReference>
<dbReference type="PRINTS" id="PR01346">
    <property type="entry name" value="HELNAPAPROT"/>
</dbReference>
<dbReference type="CDD" id="cd01043">
    <property type="entry name" value="DPS"/>
    <property type="match status" value="1"/>
</dbReference>
<dbReference type="GO" id="GO:0003677">
    <property type="term" value="F:DNA binding"/>
    <property type="evidence" value="ECO:0007669"/>
    <property type="project" value="UniProtKB-KW"/>
</dbReference>
<dbReference type="SUPFAM" id="SSF47240">
    <property type="entry name" value="Ferritin-like"/>
    <property type="match status" value="1"/>
</dbReference>
<keyword evidence="5" id="KW-1185">Reference proteome</keyword>
<dbReference type="Pfam" id="PF00210">
    <property type="entry name" value="Ferritin"/>
    <property type="match status" value="1"/>
</dbReference>
<dbReference type="InterPro" id="IPR023188">
    <property type="entry name" value="DPS_DNA-bd_CS"/>
</dbReference>
<feature type="domain" description="Ferritin/DPS" evidence="3">
    <location>
        <begin position="3"/>
        <end position="140"/>
    </location>
</feature>
<dbReference type="GO" id="GO:0008199">
    <property type="term" value="F:ferric iron binding"/>
    <property type="evidence" value="ECO:0007669"/>
    <property type="project" value="InterPro"/>
</dbReference>
<dbReference type="AlphaFoldDB" id="A0A1W1UG04"/>
<evidence type="ECO:0000313" key="5">
    <source>
        <dbReference type="Proteomes" id="UP000192368"/>
    </source>
</evidence>
<accession>A0A1W1UG04</accession>
<dbReference type="OrthoDB" id="9797023at2"/>
<evidence type="ECO:0000259" key="3">
    <source>
        <dbReference type="Pfam" id="PF00210"/>
    </source>
</evidence>
<dbReference type="RefSeq" id="WP_084229899.1">
    <property type="nucleotide sequence ID" value="NZ_FWWR01000009.1"/>
</dbReference>
<dbReference type="InterPro" id="IPR009078">
    <property type="entry name" value="Ferritin-like_SF"/>
</dbReference>
<dbReference type="PIRSF" id="PIRSF005900">
    <property type="entry name" value="Dps"/>
    <property type="match status" value="1"/>
</dbReference>
<proteinExistence type="inferred from homology"/>
<gene>
    <name evidence="4" type="ORF">SAMN00017477_0183</name>
</gene>
<dbReference type="InterPro" id="IPR008331">
    <property type="entry name" value="Ferritin_DPS_dom"/>
</dbReference>
<evidence type="ECO:0000313" key="4">
    <source>
        <dbReference type="EMBL" id="SMB80017.1"/>
    </source>
</evidence>
<name>A0A1W1UG04_PEPAS</name>
<dbReference type="InterPro" id="IPR002177">
    <property type="entry name" value="DPS_DNA-bd"/>
</dbReference>
<dbReference type="EMBL" id="FWWR01000009">
    <property type="protein sequence ID" value="SMB80017.1"/>
    <property type="molecule type" value="Genomic_DNA"/>
</dbReference>